<dbReference type="GO" id="GO:0071978">
    <property type="term" value="P:bacterial-type flagellum-dependent swarming motility"/>
    <property type="evidence" value="ECO:0007669"/>
    <property type="project" value="TreeGrafter"/>
</dbReference>
<keyword evidence="9" id="KW-0966">Cell projection</keyword>
<comment type="caution">
    <text evidence="9">The sequence shown here is derived from an EMBL/GenBank/DDBJ whole genome shotgun (WGS) entry which is preliminary data.</text>
</comment>
<dbReference type="InterPro" id="IPR020013">
    <property type="entry name" value="Flagellar_FlgE/F/G"/>
</dbReference>
<evidence type="ECO:0000256" key="3">
    <source>
        <dbReference type="ARBA" id="ARBA00023143"/>
    </source>
</evidence>
<evidence type="ECO:0000256" key="6">
    <source>
        <dbReference type="RuleBase" id="RU362116"/>
    </source>
</evidence>
<accession>A0A8J2UAU1</accession>
<dbReference type="NCBIfam" id="NF009280">
    <property type="entry name" value="PRK12640.1"/>
    <property type="match status" value="1"/>
</dbReference>
<name>A0A8J2UAU1_9GAMM</name>
<evidence type="ECO:0000256" key="5">
    <source>
        <dbReference type="ARBA" id="ARBA00040228"/>
    </source>
</evidence>
<dbReference type="InterPro" id="IPR012836">
    <property type="entry name" value="FlgF"/>
</dbReference>
<comment type="subcellular location">
    <subcellularLocation>
        <location evidence="1 6">Bacterial flagellum basal body</location>
    </subcellularLocation>
</comment>
<keyword evidence="3 6" id="KW-0975">Bacterial flagellum</keyword>
<evidence type="ECO:0000313" key="9">
    <source>
        <dbReference type="EMBL" id="GGA90426.1"/>
    </source>
</evidence>
<keyword evidence="9" id="KW-0969">Cilium</keyword>
<dbReference type="Proteomes" id="UP000619743">
    <property type="component" value="Unassembled WGS sequence"/>
</dbReference>
<protein>
    <recommendedName>
        <fullName evidence="5 6">Flagellar basal-body rod protein FlgF</fullName>
    </recommendedName>
</protein>
<dbReference type="PANTHER" id="PTHR30435">
    <property type="entry name" value="FLAGELLAR PROTEIN"/>
    <property type="match status" value="1"/>
</dbReference>
<evidence type="ECO:0000256" key="2">
    <source>
        <dbReference type="ARBA" id="ARBA00009677"/>
    </source>
</evidence>
<evidence type="ECO:0000259" key="7">
    <source>
        <dbReference type="Pfam" id="PF06429"/>
    </source>
</evidence>
<gene>
    <name evidence="9" type="primary">flgF</name>
    <name evidence="9" type="ORF">GCM10011369_35700</name>
</gene>
<evidence type="ECO:0000313" key="10">
    <source>
        <dbReference type="Proteomes" id="UP000619743"/>
    </source>
</evidence>
<evidence type="ECO:0000259" key="8">
    <source>
        <dbReference type="Pfam" id="PF22692"/>
    </source>
</evidence>
<dbReference type="NCBIfam" id="TIGR02490">
    <property type="entry name" value="flgF"/>
    <property type="match status" value="1"/>
</dbReference>
<dbReference type="AlphaFoldDB" id="A0A8J2UAU1"/>
<dbReference type="EMBL" id="BMDX01000031">
    <property type="protein sequence ID" value="GGA90426.1"/>
    <property type="molecule type" value="Genomic_DNA"/>
</dbReference>
<comment type="subunit">
    <text evidence="4 6">The basal body constitutes a major portion of the flagellar organelle and consists of five rings (E,L,P,S, and M) mounted on a central rod. The rod consists of about 26 subunits of FlgG in the distal portion, and FlgB, FlgC and FlgF are thought to build up the proximal portion of the rod with about 6 subunits each.</text>
</comment>
<comment type="similarity">
    <text evidence="2 6">Belongs to the flagella basal body rod proteins family.</text>
</comment>
<evidence type="ECO:0000256" key="1">
    <source>
        <dbReference type="ARBA" id="ARBA00004117"/>
    </source>
</evidence>
<dbReference type="InterPro" id="IPR010930">
    <property type="entry name" value="Flg_bb/hook_C_dom"/>
</dbReference>
<proteinExistence type="inferred from homology"/>
<dbReference type="OrthoDB" id="9804559at2"/>
<dbReference type="Pfam" id="PF06429">
    <property type="entry name" value="Flg_bbr_C"/>
    <property type="match status" value="1"/>
</dbReference>
<dbReference type="InterPro" id="IPR053967">
    <property type="entry name" value="LlgE_F_G-like_D1"/>
</dbReference>
<dbReference type="NCBIfam" id="TIGR03506">
    <property type="entry name" value="FlgEFG_subfam"/>
    <property type="match status" value="1"/>
</dbReference>
<organism evidence="9 10">
    <name type="scientific">Neiella marina</name>
    <dbReference type="NCBI Taxonomy" id="508461"/>
    <lineage>
        <taxon>Bacteria</taxon>
        <taxon>Pseudomonadati</taxon>
        <taxon>Pseudomonadota</taxon>
        <taxon>Gammaproteobacteria</taxon>
        <taxon>Alteromonadales</taxon>
        <taxon>Echinimonadaceae</taxon>
        <taxon>Neiella</taxon>
    </lineage>
</organism>
<dbReference type="PANTHER" id="PTHR30435:SF18">
    <property type="entry name" value="FLAGELLAR BASAL-BODY ROD PROTEIN FLGF"/>
    <property type="match status" value="1"/>
</dbReference>
<dbReference type="RefSeq" id="WP_087507596.1">
    <property type="nucleotide sequence ID" value="NZ_BMDX01000031.1"/>
</dbReference>
<keyword evidence="9" id="KW-0282">Flagellum</keyword>
<feature type="domain" description="Flagellar hook protein FlgE/F/G-like D1" evidence="8">
    <location>
        <begin position="81"/>
        <end position="147"/>
    </location>
</feature>
<dbReference type="Pfam" id="PF22692">
    <property type="entry name" value="LlgE_F_G_D1"/>
    <property type="match status" value="1"/>
</dbReference>
<dbReference type="GO" id="GO:0030694">
    <property type="term" value="C:bacterial-type flagellum basal body, rod"/>
    <property type="evidence" value="ECO:0007669"/>
    <property type="project" value="UniProtKB-UniRule"/>
</dbReference>
<sequence length="248" mass="26594">MDRALYIAAQGANQNMNGIAVRSNNLANAQTTGFKADMEQARAMQAYGGGLPTRVFAMTERPSQNFDSGAFMTTDRPLDVAIKGQGWFAVQAADGNEAYTRTGALQVSEGGVLENSRGEMLMGENGPIVVPLPMEKIDIGIDGTISVLPQGAPPNAIEVVGRIKMVNPDIRELVKGSDGLFRLREGGEAEESIDVKLASGVLEGSNVNAVNEMTNLISLQRQFEMQIKMMKTVEEMDSSSSSMMSLRG</sequence>
<reference evidence="10" key="1">
    <citation type="journal article" date="2019" name="Int. J. Syst. Evol. Microbiol.">
        <title>The Global Catalogue of Microorganisms (GCM) 10K type strain sequencing project: providing services to taxonomists for standard genome sequencing and annotation.</title>
        <authorList>
            <consortium name="The Broad Institute Genomics Platform"/>
            <consortium name="The Broad Institute Genome Sequencing Center for Infectious Disease"/>
            <person name="Wu L."/>
            <person name="Ma J."/>
        </authorList>
    </citation>
    <scope>NUCLEOTIDE SEQUENCE [LARGE SCALE GENOMIC DNA]</scope>
    <source>
        <strain evidence="10">CGMCC 1.10130</strain>
    </source>
</reference>
<evidence type="ECO:0000256" key="4">
    <source>
        <dbReference type="ARBA" id="ARBA00038560"/>
    </source>
</evidence>
<keyword evidence="10" id="KW-1185">Reference proteome</keyword>
<dbReference type="InterPro" id="IPR037925">
    <property type="entry name" value="FlgE/F/G-like"/>
</dbReference>
<dbReference type="SUPFAM" id="SSF117143">
    <property type="entry name" value="Flagellar hook protein flgE"/>
    <property type="match status" value="1"/>
</dbReference>
<feature type="domain" description="Flagellar basal-body/hook protein C-terminal" evidence="7">
    <location>
        <begin position="199"/>
        <end position="242"/>
    </location>
</feature>